<dbReference type="HOGENOM" id="CLU_023978_5_1_10"/>
<accession>C6XW93</accession>
<dbReference type="PANTHER" id="PTHR43630:SF1">
    <property type="entry name" value="POLY-BETA-1,6-N-ACETYL-D-GLUCOSAMINE SYNTHASE"/>
    <property type="match status" value="1"/>
</dbReference>
<dbReference type="KEGG" id="phe:Phep_1964"/>
<keyword evidence="6" id="KW-1185">Reference proteome</keyword>
<dbReference type="STRING" id="485917.Phep_1964"/>
<dbReference type="SUPFAM" id="SSF53448">
    <property type="entry name" value="Nucleotide-diphospho-sugar transferases"/>
    <property type="match status" value="1"/>
</dbReference>
<protein>
    <submittedName>
        <fullName evidence="5">Glycosyltransferase probably involved in cell wall biogenesis</fullName>
    </submittedName>
</protein>
<feature type="transmembrane region" description="Helical" evidence="4">
    <location>
        <begin position="326"/>
        <end position="343"/>
    </location>
</feature>
<keyword evidence="4" id="KW-1133">Transmembrane helix</keyword>
<dbReference type="InterPro" id="IPR029044">
    <property type="entry name" value="Nucleotide-diphossugar_trans"/>
</dbReference>
<keyword evidence="4" id="KW-0812">Transmembrane</keyword>
<keyword evidence="3 5" id="KW-0808">Transferase</keyword>
<evidence type="ECO:0000256" key="2">
    <source>
        <dbReference type="ARBA" id="ARBA00022676"/>
    </source>
</evidence>
<evidence type="ECO:0000313" key="6">
    <source>
        <dbReference type="Proteomes" id="UP000000852"/>
    </source>
</evidence>
<sequence length="395" mass="44944">MFIILILFIVLGSIIIIHLLFPAFLLLISSLFRIKSKKNANPDTNGAGDYAVIVTAYEDLSLIHAVVDSILKVDYGNFIIYIVADNCDVSTLNFADERIVVLRPTEVLSSNVKSHFYAINNFKRQHDRITIIDSDNLVQSSYFVELNHIFDLGYHAVQGVREAKNLNTSLACLDAANDIYYRYADKELLTLAGSSASLSGSGMAFSTELYKECMLKLDASGAGFDKILQYEIVIRKLKIAFAKKAIVYDEKTSKSDQLVKQRARWINTWFKFFKLGLKMMLSGVVNRDWNQFLFSIMLVRPPLFILLFLSLLWFAIGLLIVPELSLIIVISSFIFVFTFMKSLSHFKADRRIYQSLKRIPIFIFFQVQALLKAKKANKLSVATKHDHNTTINDLD</sequence>
<dbReference type="Proteomes" id="UP000000852">
    <property type="component" value="Chromosome"/>
</dbReference>
<keyword evidence="2" id="KW-0328">Glycosyltransferase</keyword>
<evidence type="ECO:0000256" key="3">
    <source>
        <dbReference type="ARBA" id="ARBA00022679"/>
    </source>
</evidence>
<dbReference type="RefSeq" id="WP_015807786.1">
    <property type="nucleotide sequence ID" value="NZ_AQGK01000001.1"/>
</dbReference>
<dbReference type="eggNOG" id="COG1215">
    <property type="taxonomic scope" value="Bacteria"/>
</dbReference>
<proteinExistence type="inferred from homology"/>
<evidence type="ECO:0000313" key="5">
    <source>
        <dbReference type="EMBL" id="ACU04172.1"/>
    </source>
</evidence>
<name>C6XW93_PEDHD</name>
<dbReference type="PANTHER" id="PTHR43630">
    <property type="entry name" value="POLY-BETA-1,6-N-ACETYL-D-GLUCOSAMINE SYNTHASE"/>
    <property type="match status" value="1"/>
</dbReference>
<dbReference type="OrthoDB" id="1523666at2"/>
<evidence type="ECO:0000256" key="4">
    <source>
        <dbReference type="SAM" id="Phobius"/>
    </source>
</evidence>
<reference evidence="5 6" key="1">
    <citation type="journal article" date="2009" name="Stand. Genomic Sci.">
        <title>Complete genome sequence of Pedobacter heparinus type strain (HIM 762-3).</title>
        <authorList>
            <person name="Han C."/>
            <person name="Spring S."/>
            <person name="Lapidus A."/>
            <person name="Del Rio T.G."/>
            <person name="Tice H."/>
            <person name="Copeland A."/>
            <person name="Cheng J.F."/>
            <person name="Lucas S."/>
            <person name="Chen F."/>
            <person name="Nolan M."/>
            <person name="Bruce D."/>
            <person name="Goodwin L."/>
            <person name="Pitluck S."/>
            <person name="Ivanova N."/>
            <person name="Mavromatis K."/>
            <person name="Mikhailova N."/>
            <person name="Pati A."/>
            <person name="Chen A."/>
            <person name="Palaniappan K."/>
            <person name="Land M."/>
            <person name="Hauser L."/>
            <person name="Chang Y.J."/>
            <person name="Jeffries C.C."/>
            <person name="Saunders E."/>
            <person name="Chertkov O."/>
            <person name="Brettin T."/>
            <person name="Goker M."/>
            <person name="Rohde M."/>
            <person name="Bristow J."/>
            <person name="Eisen J.A."/>
            <person name="Markowitz V."/>
            <person name="Hugenholtz P."/>
            <person name="Kyrpides N.C."/>
            <person name="Klenk H.P."/>
            <person name="Detter J.C."/>
        </authorList>
    </citation>
    <scope>NUCLEOTIDE SEQUENCE [LARGE SCALE GENOMIC DNA]</scope>
    <source>
        <strain evidence="6">ATCC 13125 / DSM 2366 / CIP 104194 / JCM 7457 / NBRC 12017 / NCIMB 9290 / NRRL B-14731 / HIM 762-3</strain>
    </source>
</reference>
<dbReference type="EMBL" id="CP001681">
    <property type="protein sequence ID" value="ACU04172.1"/>
    <property type="molecule type" value="Genomic_DNA"/>
</dbReference>
<dbReference type="Pfam" id="PF13641">
    <property type="entry name" value="Glyco_tranf_2_3"/>
    <property type="match status" value="1"/>
</dbReference>
<feature type="transmembrane region" description="Helical" evidence="4">
    <location>
        <begin position="303"/>
        <end position="320"/>
    </location>
</feature>
<gene>
    <name evidence="5" type="ordered locus">Phep_1964</name>
</gene>
<dbReference type="Gene3D" id="3.90.550.10">
    <property type="entry name" value="Spore Coat Polysaccharide Biosynthesis Protein SpsA, Chain A"/>
    <property type="match status" value="1"/>
</dbReference>
<evidence type="ECO:0000256" key="1">
    <source>
        <dbReference type="ARBA" id="ARBA00006739"/>
    </source>
</evidence>
<keyword evidence="4" id="KW-0472">Membrane</keyword>
<feature type="transmembrane region" description="Helical" evidence="4">
    <location>
        <begin position="6"/>
        <end position="28"/>
    </location>
</feature>
<dbReference type="AlphaFoldDB" id="C6XW93"/>
<dbReference type="GO" id="GO:0016757">
    <property type="term" value="F:glycosyltransferase activity"/>
    <property type="evidence" value="ECO:0007669"/>
    <property type="project" value="UniProtKB-KW"/>
</dbReference>
<organism evidence="5 6">
    <name type="scientific">Pedobacter heparinus (strain ATCC 13125 / DSM 2366 / CIP 104194 / JCM 7457 / NBRC 12017 / NCIMB 9290 / NRRL B-14731 / HIM 762-3)</name>
    <dbReference type="NCBI Taxonomy" id="485917"/>
    <lineage>
        <taxon>Bacteria</taxon>
        <taxon>Pseudomonadati</taxon>
        <taxon>Bacteroidota</taxon>
        <taxon>Sphingobacteriia</taxon>
        <taxon>Sphingobacteriales</taxon>
        <taxon>Sphingobacteriaceae</taxon>
        <taxon>Pedobacter</taxon>
    </lineage>
</organism>
<comment type="similarity">
    <text evidence="1">Belongs to the glycosyltransferase 2 family.</text>
</comment>